<feature type="region of interest" description="Disordered" evidence="1">
    <location>
        <begin position="1"/>
        <end position="50"/>
    </location>
</feature>
<reference evidence="2 3" key="1">
    <citation type="journal article" date="2021" name="Elife">
        <title>Chloroplast acquisition without the gene transfer in kleptoplastic sea slugs, Plakobranchus ocellatus.</title>
        <authorList>
            <person name="Maeda T."/>
            <person name="Takahashi S."/>
            <person name="Yoshida T."/>
            <person name="Shimamura S."/>
            <person name="Takaki Y."/>
            <person name="Nagai Y."/>
            <person name="Toyoda A."/>
            <person name="Suzuki Y."/>
            <person name="Arimoto A."/>
            <person name="Ishii H."/>
            <person name="Satoh N."/>
            <person name="Nishiyama T."/>
            <person name="Hasebe M."/>
            <person name="Maruyama T."/>
            <person name="Minagawa J."/>
            <person name="Obokata J."/>
            <person name="Shigenobu S."/>
        </authorList>
    </citation>
    <scope>NUCLEOTIDE SEQUENCE [LARGE SCALE GENOMIC DNA]</scope>
</reference>
<sequence>MQAVLDPYPHSDGLINSFESVSRKRSPVPSENYDANMSPVGRKGSGRQPPFLTMYKFGEVQGPKVLKTFTTQPAQNLPHIGEA</sequence>
<comment type="caution">
    <text evidence="2">The sequence shown here is derived from an EMBL/GenBank/DDBJ whole genome shotgun (WGS) entry which is preliminary data.</text>
</comment>
<organism evidence="2 3">
    <name type="scientific">Plakobranchus ocellatus</name>
    <dbReference type="NCBI Taxonomy" id="259542"/>
    <lineage>
        <taxon>Eukaryota</taxon>
        <taxon>Metazoa</taxon>
        <taxon>Spiralia</taxon>
        <taxon>Lophotrochozoa</taxon>
        <taxon>Mollusca</taxon>
        <taxon>Gastropoda</taxon>
        <taxon>Heterobranchia</taxon>
        <taxon>Euthyneura</taxon>
        <taxon>Panpulmonata</taxon>
        <taxon>Sacoglossa</taxon>
        <taxon>Placobranchoidea</taxon>
        <taxon>Plakobranchidae</taxon>
        <taxon>Plakobranchus</taxon>
    </lineage>
</organism>
<protein>
    <submittedName>
        <fullName evidence="2">Uncharacterized protein</fullName>
    </submittedName>
</protein>
<dbReference type="EMBL" id="BLXT01008584">
    <property type="protein sequence ID" value="GFO50170.1"/>
    <property type="molecule type" value="Genomic_DNA"/>
</dbReference>
<proteinExistence type="predicted"/>
<evidence type="ECO:0000313" key="2">
    <source>
        <dbReference type="EMBL" id="GFO50170.1"/>
    </source>
</evidence>
<gene>
    <name evidence="2" type="ORF">PoB_007667500</name>
</gene>
<dbReference type="AlphaFoldDB" id="A0AAV4E183"/>
<evidence type="ECO:0000313" key="3">
    <source>
        <dbReference type="Proteomes" id="UP000735302"/>
    </source>
</evidence>
<evidence type="ECO:0000256" key="1">
    <source>
        <dbReference type="SAM" id="MobiDB-lite"/>
    </source>
</evidence>
<accession>A0AAV4E183</accession>
<keyword evidence="3" id="KW-1185">Reference proteome</keyword>
<name>A0AAV4E183_9GAST</name>
<dbReference type="Proteomes" id="UP000735302">
    <property type="component" value="Unassembled WGS sequence"/>
</dbReference>